<evidence type="ECO:0000256" key="5">
    <source>
        <dbReference type="ARBA" id="ARBA00023237"/>
    </source>
</evidence>
<dbReference type="PANTHER" id="PTHR30329:SF21">
    <property type="entry name" value="LIPOPROTEIN YIAD-RELATED"/>
    <property type="match status" value="1"/>
</dbReference>
<evidence type="ECO:0000256" key="9">
    <source>
        <dbReference type="SAM" id="MobiDB-lite"/>
    </source>
</evidence>
<dbReference type="CDD" id="cd07185">
    <property type="entry name" value="OmpA_C-like"/>
    <property type="match status" value="1"/>
</dbReference>
<dbReference type="GO" id="GO:0051301">
    <property type="term" value="P:cell division"/>
    <property type="evidence" value="ECO:0007669"/>
    <property type="project" value="UniProtKB-KW"/>
</dbReference>
<feature type="region of interest" description="Disordered" evidence="9">
    <location>
        <begin position="25"/>
        <end position="54"/>
    </location>
</feature>
<dbReference type="InterPro" id="IPR036737">
    <property type="entry name" value="OmpA-like_sf"/>
</dbReference>
<organism evidence="12 13">
    <name type="scientific">Pseudodesulfovibrio senegalensis</name>
    <dbReference type="NCBI Taxonomy" id="1721087"/>
    <lineage>
        <taxon>Bacteria</taxon>
        <taxon>Pseudomonadati</taxon>
        <taxon>Thermodesulfobacteriota</taxon>
        <taxon>Desulfovibrionia</taxon>
        <taxon>Desulfovibrionales</taxon>
        <taxon>Desulfovibrionaceae</taxon>
    </lineage>
</organism>
<dbReference type="InterPro" id="IPR039001">
    <property type="entry name" value="Pal"/>
</dbReference>
<dbReference type="RefSeq" id="WP_151150079.1">
    <property type="nucleotide sequence ID" value="NZ_WAIE01000001.1"/>
</dbReference>
<dbReference type="EMBL" id="WAIE01000001">
    <property type="protein sequence ID" value="KAB1443706.1"/>
    <property type="molecule type" value="Genomic_DNA"/>
</dbReference>
<dbReference type="InterPro" id="IPR006665">
    <property type="entry name" value="OmpA-like"/>
</dbReference>
<evidence type="ECO:0000256" key="1">
    <source>
        <dbReference type="ARBA" id="ARBA00022618"/>
    </source>
</evidence>
<name>A0A6N6N6Q2_9BACT</name>
<evidence type="ECO:0000259" key="11">
    <source>
        <dbReference type="PROSITE" id="PS51123"/>
    </source>
</evidence>
<comment type="caution">
    <text evidence="12">The sequence shown here is derived from an EMBL/GenBank/DDBJ whole genome shotgun (WGS) entry which is preliminary data.</text>
</comment>
<reference evidence="12 13" key="1">
    <citation type="journal article" date="2017" name="Int. J. Syst. Evol. Microbiol.">
        <title>Desulfovibrio senegalensis sp. nov., a mesophilic sulfate reducer isolated from marine sediment.</title>
        <authorList>
            <person name="Thioye A."/>
            <person name="Gam Z.B.A."/>
            <person name="Mbengue M."/>
            <person name="Cayol J.L."/>
            <person name="Joseph-Bartoli M."/>
            <person name="Toure-Kane C."/>
            <person name="Labat M."/>
        </authorList>
    </citation>
    <scope>NUCLEOTIDE SEQUENCE [LARGE SCALE GENOMIC DNA]</scope>
    <source>
        <strain evidence="12 13">DSM 101509</strain>
    </source>
</reference>
<sequence>MKIRFCLATIALLGLVAFVGAGCSKKSTSSMPPGATQVKVEDKSTYEEPAPAPVEPQVDERALAAEAKAQAVEELAFTINFAFDSYELNDDARATLGRKAALMKTYRDLTMVIEGYCDERGTEEYNLALGERRARAAFEHMVILGVAPERMSVVSFGEERPVDPGHNEAAWAKNRRDEFKISQ</sequence>
<accession>A0A6N6N6Q2</accession>
<dbReference type="SUPFAM" id="SSF103088">
    <property type="entry name" value="OmpA-like"/>
    <property type="match status" value="1"/>
</dbReference>
<comment type="subcellular location">
    <subcellularLocation>
        <location evidence="8">Cell outer membrane</location>
        <topology evidence="8">Lipid-anchor</topology>
    </subcellularLocation>
</comment>
<evidence type="ECO:0000256" key="6">
    <source>
        <dbReference type="ARBA" id="ARBA00023288"/>
    </source>
</evidence>
<proteinExistence type="inferred from homology"/>
<dbReference type="PRINTS" id="PR01021">
    <property type="entry name" value="OMPADOMAIN"/>
</dbReference>
<keyword evidence="7" id="KW-0131">Cell cycle</keyword>
<evidence type="ECO:0000313" key="13">
    <source>
        <dbReference type="Proteomes" id="UP000438699"/>
    </source>
</evidence>
<keyword evidence="3 8" id="KW-0472">Membrane</keyword>
<dbReference type="PROSITE" id="PS51123">
    <property type="entry name" value="OMPA_2"/>
    <property type="match status" value="1"/>
</dbReference>
<dbReference type="InterPro" id="IPR050330">
    <property type="entry name" value="Bact_OuterMem_StrucFunc"/>
</dbReference>
<keyword evidence="5 8" id="KW-0998">Cell outer membrane</keyword>
<comment type="similarity">
    <text evidence="8">Belongs to the Pal lipoprotein family.</text>
</comment>
<keyword evidence="4 8" id="KW-0564">Palmitate</keyword>
<evidence type="ECO:0000256" key="10">
    <source>
        <dbReference type="SAM" id="SignalP"/>
    </source>
</evidence>
<dbReference type="GO" id="GO:0009279">
    <property type="term" value="C:cell outer membrane"/>
    <property type="evidence" value="ECO:0007669"/>
    <property type="project" value="UniProtKB-SubCell"/>
</dbReference>
<dbReference type="InterPro" id="IPR014169">
    <property type="entry name" value="Pal_lipo_C"/>
</dbReference>
<evidence type="ECO:0000256" key="4">
    <source>
        <dbReference type="ARBA" id="ARBA00023139"/>
    </source>
</evidence>
<feature type="compositionally biased region" description="Basic and acidic residues" evidence="9">
    <location>
        <begin position="174"/>
        <end position="183"/>
    </location>
</feature>
<dbReference type="OrthoDB" id="9809164at2"/>
<keyword evidence="13" id="KW-1185">Reference proteome</keyword>
<keyword evidence="2 8" id="KW-0732">Signal</keyword>
<dbReference type="PANTHER" id="PTHR30329">
    <property type="entry name" value="STATOR ELEMENT OF FLAGELLAR MOTOR COMPLEX"/>
    <property type="match status" value="1"/>
</dbReference>
<dbReference type="InterPro" id="IPR006664">
    <property type="entry name" value="OMP_bac"/>
</dbReference>
<evidence type="ECO:0000256" key="3">
    <source>
        <dbReference type="ARBA" id="ARBA00023136"/>
    </source>
</evidence>
<feature type="region of interest" description="Disordered" evidence="9">
    <location>
        <begin position="164"/>
        <end position="183"/>
    </location>
</feature>
<gene>
    <name evidence="8 12" type="primary">pal</name>
    <name evidence="12" type="ORF">F8A88_05570</name>
</gene>
<evidence type="ECO:0000256" key="2">
    <source>
        <dbReference type="ARBA" id="ARBA00022729"/>
    </source>
</evidence>
<feature type="chain" id="PRO_5027010573" description="Peptidoglycan-associated lipoprotein" evidence="10">
    <location>
        <begin position="22"/>
        <end position="183"/>
    </location>
</feature>
<protein>
    <recommendedName>
        <fullName evidence="8">Peptidoglycan-associated lipoprotein</fullName>
        <shortName evidence="8">PAL</shortName>
    </recommendedName>
</protein>
<evidence type="ECO:0000313" key="12">
    <source>
        <dbReference type="EMBL" id="KAB1443706.1"/>
    </source>
</evidence>
<dbReference type="HAMAP" id="MF_02204">
    <property type="entry name" value="Pal"/>
    <property type="match status" value="1"/>
</dbReference>
<dbReference type="NCBIfam" id="TIGR02802">
    <property type="entry name" value="Pal_lipo"/>
    <property type="match status" value="1"/>
</dbReference>
<dbReference type="PROSITE" id="PS51257">
    <property type="entry name" value="PROKAR_LIPOPROTEIN"/>
    <property type="match status" value="1"/>
</dbReference>
<feature type="signal peptide" evidence="10">
    <location>
        <begin position="1"/>
        <end position="21"/>
    </location>
</feature>
<dbReference type="Gene3D" id="3.30.1330.60">
    <property type="entry name" value="OmpA-like domain"/>
    <property type="match status" value="1"/>
</dbReference>
<keyword evidence="1" id="KW-0132">Cell division</keyword>
<dbReference type="AlphaFoldDB" id="A0A6N6N6Q2"/>
<dbReference type="Pfam" id="PF00691">
    <property type="entry name" value="OmpA"/>
    <property type="match status" value="1"/>
</dbReference>
<feature type="domain" description="OmpA-like" evidence="11">
    <location>
        <begin position="68"/>
        <end position="183"/>
    </location>
</feature>
<dbReference type="Proteomes" id="UP000438699">
    <property type="component" value="Unassembled WGS sequence"/>
</dbReference>
<evidence type="ECO:0000256" key="8">
    <source>
        <dbReference type="HAMAP-Rule" id="MF_02204"/>
    </source>
</evidence>
<keyword evidence="6 8" id="KW-0449">Lipoprotein</keyword>
<evidence type="ECO:0000256" key="7">
    <source>
        <dbReference type="ARBA" id="ARBA00023306"/>
    </source>
</evidence>